<sequence length="1057" mass="117364">MKKSTIVSIVVSSLLISPLVLARHVQADEVGSNSVEPVLATSTNQESSPDKSVSEQVASSENAEVSKESSTENVGEKAVVEQAIDSNQSIGEKESHLDKAVPESSNVLDKAASDKGTVPEKPVADTGSDTEKNVDSRIESNATAVDSSRESGNDRSATRVSNPPKTTLADLSEVTGQTRTEEDSKKEATISEAVNQLLKWASTKEGQVGSTDQDRLAFAKSLGMIDQKAKGSDPVTDLVTMVAAAKKLHAAYRAERKTPLFMNGRAQPIFPFTRGDNPEHYSYENSDIVRYVVYVETDYDTDGDGKPDLVKTFVQVPKAAVKGDYKAPTIFEASPYVTGTTEERTLEGLGLKEGGKFDMAKLYTKPDKRKAVKEVSTEEVAKTTNPKEWYYVNPRESSADYTHYDYENLNWYNYYLVRGYAVVTSSGLGSKGSDGINTTGSDLEVAAYKSIIEWLNGKRRAYADKTSNREVKADWSSGNVAMTGLSWAGTTTFGVASTGVEGLKTIVPAAGIASWYDHFNSQGSPLDTGASNDLSWLSVYTSGRILDKDDWDKIKDYYAAYITKLNELQHKDGHNYNEEYAKRDYTLDAANLKAAPLLIQGLNDDNVKPKHFELMLEAYKKAGIDPKVLLHQGNHVYPSTRWAGTTVAGQAFNDLMNQWYSHYLFGLQNGIEHLPQVTAQDNLDPNKWRRFDKWETENKITARAYSKREDVTVSSDFYGTGENWTTRNQDAAFHSSAVSASYAAPVDRDITIKGHIPLHFSAAFLKGDKKHAHVSATLMDVSDEEFDVVKEEITYDKDGYSTRTLEKETVDEKGDWHGSNLDSLPVKEYKTHKVKSVVISRGWMNLANPDSGFNSATSRHSIDLKENEYHNYTMYLQPNLYTVKKGHRLVLTLHAFDPDYIYYADPYEVKFKTDSISATIPIVEESQSLLLRYQPNEKDTEYAKLADRILAIAKKNPAVEKDNQQDKGSGSELKPGGQMDQQPPVGRDSMEFRKEQKVEIANLEHKENDASSKEVALSREVRLPETGQKANSWSIYGMLSLLLAGLWKVIGGRKEKK</sequence>
<feature type="chain" id="PRO_5039515040" evidence="3">
    <location>
        <begin position="23"/>
        <end position="1057"/>
    </location>
</feature>
<feature type="compositionally biased region" description="Basic and acidic residues" evidence="2">
    <location>
        <begin position="64"/>
        <end position="79"/>
    </location>
</feature>
<feature type="compositionally biased region" description="Basic and acidic residues" evidence="2">
    <location>
        <begin position="129"/>
        <end position="138"/>
    </location>
</feature>
<dbReference type="InterPro" id="IPR013736">
    <property type="entry name" value="Xaa-Pro_dipept_C"/>
</dbReference>
<proteinExistence type="predicted"/>
<dbReference type="InterPro" id="IPR008979">
    <property type="entry name" value="Galactose-bd-like_sf"/>
</dbReference>
<dbReference type="NCBIfam" id="TIGR01167">
    <property type="entry name" value="LPXTG_anchor"/>
    <property type="match status" value="1"/>
</dbReference>
<dbReference type="Gene3D" id="3.40.50.1820">
    <property type="entry name" value="alpha/beta hydrolase"/>
    <property type="match status" value="1"/>
</dbReference>
<dbReference type="Pfam" id="PF08530">
    <property type="entry name" value="PepX_C"/>
    <property type="match status" value="1"/>
</dbReference>
<feature type="compositionally biased region" description="Basic and acidic residues" evidence="2">
    <location>
        <begin position="147"/>
        <end position="157"/>
    </location>
</feature>
<evidence type="ECO:0000313" key="5">
    <source>
        <dbReference type="EMBL" id="KXT74099.1"/>
    </source>
</evidence>
<dbReference type="Proteomes" id="UP000070096">
    <property type="component" value="Unassembled WGS sequence"/>
</dbReference>
<organism evidence="5 6">
    <name type="scientific">Streptococcus gordonii</name>
    <dbReference type="NCBI Taxonomy" id="1302"/>
    <lineage>
        <taxon>Bacteria</taxon>
        <taxon>Bacillati</taxon>
        <taxon>Bacillota</taxon>
        <taxon>Bacilli</taxon>
        <taxon>Lactobacillales</taxon>
        <taxon>Streptococcaceae</taxon>
        <taxon>Streptococcus</taxon>
    </lineage>
</organism>
<evidence type="ECO:0000256" key="1">
    <source>
        <dbReference type="ARBA" id="ARBA00022801"/>
    </source>
</evidence>
<dbReference type="InterPro" id="IPR000383">
    <property type="entry name" value="Xaa-Pro-like_dom"/>
</dbReference>
<feature type="compositionally biased region" description="Polar residues" evidence="2">
    <location>
        <begin position="54"/>
        <end position="63"/>
    </location>
</feature>
<dbReference type="InterPro" id="IPR029058">
    <property type="entry name" value="AB_hydrolase_fold"/>
</dbReference>
<dbReference type="SMART" id="SM00939">
    <property type="entry name" value="PepX_C"/>
    <property type="match status" value="1"/>
</dbReference>
<dbReference type="PATRIC" id="fig|1302.21.peg.313"/>
<dbReference type="EC" id="3.4.14.11" evidence="5"/>
<keyword evidence="3" id="KW-0732">Signal</keyword>
<feature type="signal peptide" evidence="3">
    <location>
        <begin position="1"/>
        <end position="22"/>
    </location>
</feature>
<gene>
    <name evidence="5" type="ORF">SGODD07_00278</name>
</gene>
<keyword evidence="1 5" id="KW-0378">Hydrolase</keyword>
<dbReference type="AlphaFoldDB" id="A0A139NDG7"/>
<accession>A0A139NDG7</accession>
<dbReference type="Gene3D" id="1.10.246.70">
    <property type="match status" value="1"/>
</dbReference>
<evidence type="ECO:0000256" key="2">
    <source>
        <dbReference type="SAM" id="MobiDB-lite"/>
    </source>
</evidence>
<dbReference type="SUPFAM" id="SSF53474">
    <property type="entry name" value="alpha/beta-Hydrolases"/>
    <property type="match status" value="1"/>
</dbReference>
<evidence type="ECO:0000313" key="6">
    <source>
        <dbReference type="Proteomes" id="UP000070096"/>
    </source>
</evidence>
<feature type="domain" description="Xaa-Pro dipeptidyl-peptidase C-terminal" evidence="4">
    <location>
        <begin position="657"/>
        <end position="912"/>
    </location>
</feature>
<evidence type="ECO:0000259" key="4">
    <source>
        <dbReference type="SMART" id="SM00939"/>
    </source>
</evidence>
<name>A0A139NDG7_STRGN</name>
<evidence type="ECO:0000256" key="3">
    <source>
        <dbReference type="SAM" id="SignalP"/>
    </source>
</evidence>
<reference evidence="5 6" key="1">
    <citation type="submission" date="2016-01" db="EMBL/GenBank/DDBJ databases">
        <title>Highly variable Streptococcus oralis are common among viridans streptococci isolated from primates.</title>
        <authorList>
            <person name="Denapaite D."/>
            <person name="Rieger M."/>
            <person name="Koendgen S."/>
            <person name="Brueckner R."/>
            <person name="Ochigava I."/>
            <person name="Kappeler P."/>
            <person name="Maetz-Rensing K."/>
            <person name="Leendertz F."/>
            <person name="Hakenbeck R."/>
        </authorList>
    </citation>
    <scope>NUCLEOTIDE SEQUENCE [LARGE SCALE GENOMIC DNA]</scope>
    <source>
        <strain evidence="5 6">DD07</strain>
    </source>
</reference>
<dbReference type="GO" id="GO:0008239">
    <property type="term" value="F:dipeptidyl-peptidase activity"/>
    <property type="evidence" value="ECO:0007669"/>
    <property type="project" value="UniProtKB-EC"/>
</dbReference>
<dbReference type="EMBL" id="LQRC01000048">
    <property type="protein sequence ID" value="KXT74099.1"/>
    <property type="molecule type" value="Genomic_DNA"/>
</dbReference>
<dbReference type="SUPFAM" id="SSF49785">
    <property type="entry name" value="Galactose-binding domain-like"/>
    <property type="match status" value="1"/>
</dbReference>
<feature type="compositionally biased region" description="Polar residues" evidence="2">
    <location>
        <begin position="31"/>
        <end position="47"/>
    </location>
</feature>
<protein>
    <submittedName>
        <fullName evidence="5">Xaa-Pro dipeptidyl-peptidase</fullName>
        <ecNumber evidence="5">3.4.14.11</ecNumber>
    </submittedName>
</protein>
<feature type="region of interest" description="Disordered" evidence="2">
    <location>
        <begin position="30"/>
        <end position="167"/>
    </location>
</feature>
<feature type="region of interest" description="Disordered" evidence="2">
    <location>
        <begin position="956"/>
        <end position="986"/>
    </location>
</feature>
<feature type="compositionally biased region" description="Basic and acidic residues" evidence="2">
    <location>
        <begin position="91"/>
        <end position="101"/>
    </location>
</feature>
<dbReference type="Pfam" id="PF02129">
    <property type="entry name" value="Peptidase_S15"/>
    <property type="match status" value="1"/>
</dbReference>
<dbReference type="Gene3D" id="2.60.120.260">
    <property type="entry name" value="Galactose-binding domain-like"/>
    <property type="match status" value="1"/>
</dbReference>
<comment type="caution">
    <text evidence="5">The sequence shown here is derived from an EMBL/GenBank/DDBJ whole genome shotgun (WGS) entry which is preliminary data.</text>
</comment>